<sequence>MKLLTHKVSLEDGVFSSRLPVDKVGSIDEIKYKTTVQLVNDVLNKIQKPAQIADDIRFSIVAFITLIIFFGCLALFLAPFLQWPYYSLYLSNEKAFYTVLVVQTFGLVALIIVDLIILNISRKRMVEAKNTAEDQIEEILKKQNKEYFINQSSAWEFEWGPSTTGAREEANPVLLFIRNNLD</sequence>
<protein>
    <submittedName>
        <fullName evidence="2">2 TM domain-containing transmembrane protein</fullName>
    </submittedName>
</protein>
<dbReference type="EMBL" id="JAOPGA020001725">
    <property type="protein sequence ID" value="KAL0490860.1"/>
    <property type="molecule type" value="Genomic_DNA"/>
</dbReference>
<proteinExistence type="predicted"/>
<dbReference type="Proteomes" id="UP001431209">
    <property type="component" value="Unassembled WGS sequence"/>
</dbReference>
<feature type="transmembrane region" description="Helical" evidence="1">
    <location>
        <begin position="95"/>
        <end position="120"/>
    </location>
</feature>
<gene>
    <name evidence="2" type="ORF">AKO1_002463</name>
</gene>
<evidence type="ECO:0000256" key="1">
    <source>
        <dbReference type="SAM" id="Phobius"/>
    </source>
</evidence>
<feature type="transmembrane region" description="Helical" evidence="1">
    <location>
        <begin position="58"/>
        <end position="83"/>
    </location>
</feature>
<evidence type="ECO:0000313" key="3">
    <source>
        <dbReference type="Proteomes" id="UP001431209"/>
    </source>
</evidence>
<keyword evidence="1 2" id="KW-0812">Transmembrane</keyword>
<keyword evidence="1" id="KW-0472">Membrane</keyword>
<evidence type="ECO:0000313" key="2">
    <source>
        <dbReference type="EMBL" id="KAL0490860.1"/>
    </source>
</evidence>
<organism evidence="2 3">
    <name type="scientific">Acrasis kona</name>
    <dbReference type="NCBI Taxonomy" id="1008807"/>
    <lineage>
        <taxon>Eukaryota</taxon>
        <taxon>Discoba</taxon>
        <taxon>Heterolobosea</taxon>
        <taxon>Tetramitia</taxon>
        <taxon>Eutetramitia</taxon>
        <taxon>Acrasidae</taxon>
        <taxon>Acrasis</taxon>
    </lineage>
</organism>
<keyword evidence="3" id="KW-1185">Reference proteome</keyword>
<comment type="caution">
    <text evidence="2">The sequence shown here is derived from an EMBL/GenBank/DDBJ whole genome shotgun (WGS) entry which is preliminary data.</text>
</comment>
<keyword evidence="1" id="KW-1133">Transmembrane helix</keyword>
<name>A0AAW2ZPY2_9EUKA</name>
<reference evidence="2 3" key="1">
    <citation type="submission" date="2024-03" db="EMBL/GenBank/DDBJ databases">
        <title>The Acrasis kona genome and developmental transcriptomes reveal deep origins of eukaryotic multicellular pathways.</title>
        <authorList>
            <person name="Sheikh S."/>
            <person name="Fu C.-J."/>
            <person name="Brown M.W."/>
            <person name="Baldauf S.L."/>
        </authorList>
    </citation>
    <scope>NUCLEOTIDE SEQUENCE [LARGE SCALE GENOMIC DNA]</scope>
    <source>
        <strain evidence="2 3">ATCC MYA-3509</strain>
    </source>
</reference>
<dbReference type="AlphaFoldDB" id="A0AAW2ZPY2"/>
<accession>A0AAW2ZPY2</accession>